<accession>A0A8S2Y687</accession>
<proteinExistence type="predicted"/>
<reference evidence="1" key="1">
    <citation type="submission" date="2021-02" db="EMBL/GenBank/DDBJ databases">
        <authorList>
            <person name="Nowell W R."/>
        </authorList>
    </citation>
    <scope>NUCLEOTIDE SEQUENCE</scope>
</reference>
<dbReference type="Pfam" id="PF13516">
    <property type="entry name" value="LRR_6"/>
    <property type="match status" value="1"/>
</dbReference>
<dbReference type="SMART" id="SM00368">
    <property type="entry name" value="LRR_RI"/>
    <property type="match status" value="1"/>
</dbReference>
<evidence type="ECO:0000313" key="2">
    <source>
        <dbReference type="Proteomes" id="UP000681722"/>
    </source>
</evidence>
<comment type="caution">
    <text evidence="1">The sequence shown here is derived from an EMBL/GenBank/DDBJ whole genome shotgun (WGS) entry which is preliminary data.</text>
</comment>
<feature type="non-terminal residue" evidence="1">
    <location>
        <position position="1"/>
    </location>
</feature>
<name>A0A8S2Y687_9BILA</name>
<organism evidence="1 2">
    <name type="scientific">Didymodactylos carnosus</name>
    <dbReference type="NCBI Taxonomy" id="1234261"/>
    <lineage>
        <taxon>Eukaryota</taxon>
        <taxon>Metazoa</taxon>
        <taxon>Spiralia</taxon>
        <taxon>Gnathifera</taxon>
        <taxon>Rotifera</taxon>
        <taxon>Eurotatoria</taxon>
        <taxon>Bdelloidea</taxon>
        <taxon>Philodinida</taxon>
        <taxon>Philodinidae</taxon>
        <taxon>Didymodactylos</taxon>
    </lineage>
</organism>
<dbReference type="Proteomes" id="UP000681722">
    <property type="component" value="Unassembled WGS sequence"/>
</dbReference>
<dbReference type="SUPFAM" id="SSF52047">
    <property type="entry name" value="RNI-like"/>
    <property type="match status" value="1"/>
</dbReference>
<evidence type="ECO:0000313" key="1">
    <source>
        <dbReference type="EMBL" id="CAF4542029.1"/>
    </source>
</evidence>
<dbReference type="EMBL" id="CAJOBC010113845">
    <property type="protein sequence ID" value="CAF4542029.1"/>
    <property type="molecule type" value="Genomic_DNA"/>
</dbReference>
<protein>
    <submittedName>
        <fullName evidence="1">Uncharacterized protein</fullName>
    </submittedName>
</protein>
<dbReference type="Gene3D" id="3.80.10.10">
    <property type="entry name" value="Ribonuclease Inhibitor"/>
    <property type="match status" value="1"/>
</dbReference>
<sequence length="76" mass="8343">DGAKAIATALITNQTLTTLDLGYNQISDDGAKAIATALITNHTLLDHSELEFIKASIHMQPLMQFSEFDLKKEQLL</sequence>
<dbReference type="AlphaFoldDB" id="A0A8S2Y687"/>
<dbReference type="OrthoDB" id="120976at2759"/>
<dbReference type="InterPro" id="IPR032675">
    <property type="entry name" value="LRR_dom_sf"/>
</dbReference>
<dbReference type="InterPro" id="IPR001611">
    <property type="entry name" value="Leu-rich_rpt"/>
</dbReference>
<gene>
    <name evidence="1" type="ORF">SRO942_LOCUS46633</name>
</gene>